<evidence type="ECO:0000256" key="1">
    <source>
        <dbReference type="ARBA" id="ARBA00004496"/>
    </source>
</evidence>
<evidence type="ECO:0000256" key="7">
    <source>
        <dbReference type="ARBA" id="ARBA00022807"/>
    </source>
</evidence>
<keyword evidence="14" id="KW-1185">Reference proteome</keyword>
<sequence length="434" mass="49687">MNTAYYCLLLRANCTLRLFGRDSDCLATCMDWKQMIQKHSRKILNRFSMDLMLEAYLTHESSLMDLDDIPQTVDPVWILGKKYSTIIDLQQIREDVLSRLWFTYRKGFVQIGNTNFTSDKGWGCMLRCGQMVIGQALIFLHLGRDWRWDPDKRDIDYLKILRMFEDKKNAPYSIHQIALMGVSYGKQVGEWFGPNTIAQVLKKLATMDELNSLVFHVALDNTLVINEVNTLCTLIEQTPKPNCSKKKWKPLVLVIPLRLGISAINPAYVQGVKMCFTFSQSLGIIGGRPNHALYFIGFVGDDVIFLDPHTTQQIGMLPNKDIDTEHKIDHSYHCQQINRLPILNMDPSIAACFLCQTENDFKELCHELKEHLVQSNQTPSQSLITICEERPSDWKLDSSSNLSSSSDNVAVSLSDLELTDRKFLTDSDDDFELL</sequence>
<dbReference type="PANTHER" id="PTHR22624:SF49">
    <property type="entry name" value="CYSTEINE PROTEASE"/>
    <property type="match status" value="1"/>
</dbReference>
<dbReference type="GO" id="GO:0034727">
    <property type="term" value="P:piecemeal microautophagy of the nucleus"/>
    <property type="evidence" value="ECO:0007669"/>
    <property type="project" value="TreeGrafter"/>
</dbReference>
<evidence type="ECO:0000256" key="9">
    <source>
        <dbReference type="ARBA" id="ARBA00023006"/>
    </source>
</evidence>
<evidence type="ECO:0000256" key="2">
    <source>
        <dbReference type="ARBA" id="ARBA00010958"/>
    </source>
</evidence>
<dbReference type="Proteomes" id="UP000325440">
    <property type="component" value="Unassembled WGS sequence"/>
</dbReference>
<dbReference type="EC" id="3.4.22.-" evidence="11"/>
<evidence type="ECO:0000313" key="14">
    <source>
        <dbReference type="Proteomes" id="UP000325440"/>
    </source>
</evidence>
<dbReference type="AlphaFoldDB" id="A0A5E4M3Y5"/>
<dbReference type="GO" id="GO:0015031">
    <property type="term" value="P:protein transport"/>
    <property type="evidence" value="ECO:0007669"/>
    <property type="project" value="UniProtKB-KW"/>
</dbReference>
<keyword evidence="3" id="KW-0813">Transport</keyword>
<dbReference type="SUPFAM" id="SSF54001">
    <property type="entry name" value="Cysteine proteinases"/>
    <property type="match status" value="1"/>
</dbReference>
<evidence type="ECO:0000256" key="10">
    <source>
        <dbReference type="ARBA" id="ARBA00029362"/>
    </source>
</evidence>
<dbReference type="OrthoDB" id="2960936at2759"/>
<keyword evidence="7" id="KW-0788">Thiol protease</keyword>
<comment type="similarity">
    <text evidence="2 11">Belongs to the peptidase C54 family.</text>
</comment>
<comment type="function">
    <text evidence="11">Cysteine protease that plays a key role in autophagy by mediating both proteolytic activation and delipidation of ATG8 family proteins.</text>
</comment>
<dbReference type="GO" id="GO:0004197">
    <property type="term" value="F:cysteine-type endopeptidase activity"/>
    <property type="evidence" value="ECO:0007669"/>
    <property type="project" value="TreeGrafter"/>
</dbReference>
<evidence type="ECO:0000256" key="6">
    <source>
        <dbReference type="ARBA" id="ARBA00022801"/>
    </source>
</evidence>
<gene>
    <name evidence="13" type="ORF">CINCED_3A005857</name>
</gene>
<protein>
    <recommendedName>
        <fullName evidence="11">Cysteine protease</fullName>
        <ecNumber evidence="11">3.4.22.-</ecNumber>
    </recommendedName>
</protein>
<name>A0A5E4M3Y5_9HEMI</name>
<dbReference type="InterPro" id="IPR046792">
    <property type="entry name" value="Peptidase_C54_cat"/>
</dbReference>
<accession>A0A5E4M3Y5</accession>
<dbReference type="GO" id="GO:0019786">
    <property type="term" value="F:protein-phosphatidylethanolamide deconjugating activity"/>
    <property type="evidence" value="ECO:0007669"/>
    <property type="project" value="InterPro"/>
</dbReference>
<dbReference type="PANTHER" id="PTHR22624">
    <property type="entry name" value="CYSTEINE PROTEASE ATG4"/>
    <property type="match status" value="1"/>
</dbReference>
<comment type="subcellular location">
    <subcellularLocation>
        <location evidence="1 11">Cytoplasm</location>
    </subcellularLocation>
</comment>
<evidence type="ECO:0000256" key="5">
    <source>
        <dbReference type="ARBA" id="ARBA00022670"/>
    </source>
</evidence>
<feature type="domain" description="Peptidase C54 catalytic" evidence="12">
    <location>
        <begin position="90"/>
        <end position="366"/>
    </location>
</feature>
<evidence type="ECO:0000313" key="13">
    <source>
        <dbReference type="EMBL" id="VVC26696.1"/>
    </source>
</evidence>
<evidence type="ECO:0000256" key="3">
    <source>
        <dbReference type="ARBA" id="ARBA00022448"/>
    </source>
</evidence>
<evidence type="ECO:0000256" key="4">
    <source>
        <dbReference type="ARBA" id="ARBA00022490"/>
    </source>
</evidence>
<dbReference type="GO" id="GO:0000045">
    <property type="term" value="P:autophagosome assembly"/>
    <property type="evidence" value="ECO:0007669"/>
    <property type="project" value="TreeGrafter"/>
</dbReference>
<evidence type="ECO:0000256" key="8">
    <source>
        <dbReference type="ARBA" id="ARBA00022927"/>
    </source>
</evidence>
<dbReference type="InterPro" id="IPR005078">
    <property type="entry name" value="Peptidase_C54"/>
</dbReference>
<keyword evidence="9 11" id="KW-0072">Autophagy</keyword>
<dbReference type="EMBL" id="CABPRJ010000042">
    <property type="protein sequence ID" value="VVC26696.1"/>
    <property type="molecule type" value="Genomic_DNA"/>
</dbReference>
<keyword evidence="5 11" id="KW-0645">Protease</keyword>
<proteinExistence type="inferred from homology"/>
<keyword evidence="4 11" id="KW-0963">Cytoplasm</keyword>
<dbReference type="GO" id="GO:0000423">
    <property type="term" value="P:mitophagy"/>
    <property type="evidence" value="ECO:0007669"/>
    <property type="project" value="TreeGrafter"/>
</dbReference>
<keyword evidence="8 11" id="KW-0653">Protein transport</keyword>
<evidence type="ECO:0000256" key="11">
    <source>
        <dbReference type="RuleBase" id="RU363115"/>
    </source>
</evidence>
<comment type="catalytic activity">
    <reaction evidence="10">
        <text>[protein]-C-terminal L-amino acid-glycyl-phosphatidylethanolamide + H2O = [protein]-C-terminal L-amino acid-glycine + a 1,2-diacyl-sn-glycero-3-phosphoethanolamine</text>
        <dbReference type="Rhea" id="RHEA:67548"/>
        <dbReference type="Rhea" id="RHEA-COMP:17323"/>
        <dbReference type="Rhea" id="RHEA-COMP:17324"/>
        <dbReference type="ChEBI" id="CHEBI:15377"/>
        <dbReference type="ChEBI" id="CHEBI:64612"/>
        <dbReference type="ChEBI" id="CHEBI:172940"/>
        <dbReference type="ChEBI" id="CHEBI:172941"/>
    </reaction>
    <physiologicalReaction direction="left-to-right" evidence="10">
        <dbReference type="Rhea" id="RHEA:67549"/>
    </physiologicalReaction>
</comment>
<dbReference type="GO" id="GO:0005737">
    <property type="term" value="C:cytoplasm"/>
    <property type="evidence" value="ECO:0007669"/>
    <property type="project" value="UniProtKB-SubCell"/>
</dbReference>
<dbReference type="InterPro" id="IPR038765">
    <property type="entry name" value="Papain-like_cys_pep_sf"/>
</dbReference>
<organism evidence="13 14">
    <name type="scientific">Cinara cedri</name>
    <dbReference type="NCBI Taxonomy" id="506608"/>
    <lineage>
        <taxon>Eukaryota</taxon>
        <taxon>Metazoa</taxon>
        <taxon>Ecdysozoa</taxon>
        <taxon>Arthropoda</taxon>
        <taxon>Hexapoda</taxon>
        <taxon>Insecta</taxon>
        <taxon>Pterygota</taxon>
        <taxon>Neoptera</taxon>
        <taxon>Paraneoptera</taxon>
        <taxon>Hemiptera</taxon>
        <taxon>Sternorrhyncha</taxon>
        <taxon>Aphidomorpha</taxon>
        <taxon>Aphidoidea</taxon>
        <taxon>Aphididae</taxon>
        <taxon>Lachninae</taxon>
        <taxon>Cinara</taxon>
    </lineage>
</organism>
<dbReference type="GO" id="GO:0035973">
    <property type="term" value="P:aggrephagy"/>
    <property type="evidence" value="ECO:0007669"/>
    <property type="project" value="TreeGrafter"/>
</dbReference>
<dbReference type="Pfam" id="PF03416">
    <property type="entry name" value="Peptidase_C54"/>
    <property type="match status" value="1"/>
</dbReference>
<keyword evidence="6 11" id="KW-0378">Hydrolase</keyword>
<reference evidence="13 14" key="1">
    <citation type="submission" date="2019-08" db="EMBL/GenBank/DDBJ databases">
        <authorList>
            <person name="Alioto T."/>
            <person name="Alioto T."/>
            <person name="Gomez Garrido J."/>
        </authorList>
    </citation>
    <scope>NUCLEOTIDE SEQUENCE [LARGE SCALE GENOMIC DNA]</scope>
</reference>
<evidence type="ECO:0000259" key="12">
    <source>
        <dbReference type="Pfam" id="PF03416"/>
    </source>
</evidence>
<dbReference type="GO" id="GO:0016485">
    <property type="term" value="P:protein processing"/>
    <property type="evidence" value="ECO:0007669"/>
    <property type="project" value="TreeGrafter"/>
</dbReference>